<dbReference type="EMBL" id="SLXU01000002">
    <property type="protein sequence ID" value="TCP62250.1"/>
    <property type="molecule type" value="Genomic_DNA"/>
</dbReference>
<evidence type="ECO:0000313" key="2">
    <source>
        <dbReference type="EMBL" id="TCP62250.1"/>
    </source>
</evidence>
<protein>
    <submittedName>
        <fullName evidence="2">Cell division and transport-associated protein TolA</fullName>
    </submittedName>
</protein>
<dbReference type="AlphaFoldDB" id="A0A4R2RF88"/>
<feature type="compositionally biased region" description="Low complexity" evidence="1">
    <location>
        <begin position="124"/>
        <end position="133"/>
    </location>
</feature>
<feature type="compositionally biased region" description="Low complexity" evidence="1">
    <location>
        <begin position="210"/>
        <end position="224"/>
    </location>
</feature>
<reference evidence="2 3" key="1">
    <citation type="submission" date="2019-03" db="EMBL/GenBank/DDBJ databases">
        <title>Genomic Encyclopedia of Type Strains, Phase IV (KMG-IV): sequencing the most valuable type-strain genomes for metagenomic binning, comparative biology and taxonomic classification.</title>
        <authorList>
            <person name="Goeker M."/>
        </authorList>
    </citation>
    <scope>NUCLEOTIDE SEQUENCE [LARGE SCALE GENOMIC DNA]</scope>
    <source>
        <strain evidence="2 3">DSM 24766</strain>
    </source>
</reference>
<feature type="compositionally biased region" description="Pro residues" evidence="1">
    <location>
        <begin position="65"/>
        <end position="95"/>
    </location>
</feature>
<gene>
    <name evidence="2" type="ORF">EV663_10294</name>
</gene>
<accession>A0A4R2RF88</accession>
<dbReference type="GO" id="GO:0051301">
    <property type="term" value="P:cell division"/>
    <property type="evidence" value="ECO:0007669"/>
    <property type="project" value="UniProtKB-KW"/>
</dbReference>
<keyword evidence="2" id="KW-0131">Cell cycle</keyword>
<dbReference type="Proteomes" id="UP000295050">
    <property type="component" value="Unassembled WGS sequence"/>
</dbReference>
<dbReference type="OrthoDB" id="7161229at2"/>
<comment type="caution">
    <text evidence="2">The sequence shown here is derived from an EMBL/GenBank/DDBJ whole genome shotgun (WGS) entry which is preliminary data.</text>
</comment>
<sequence length="386" mass="40072">MRTGIYISGAAHLVLIAWVMLAGLFSAPRPAPVEVSEVSLISAAEFAALTREATAPAPVDEVAPPQSPALPASPRPAPPPENRPDRPAPPAPQEPTMPDTAPDTSGVQPLSEADIAESVPQPDLPEASDAPEAPEADRAPPRQAPRVAPTPAPPAPEDVAIADLPPQPMLRPDPLATGEVVETPPAAPQEATTEIVTEAEQQPEAGQGIARSPRPLARPSRSVALQAADAAPAEVMPPSDAQADALADAVAQAVADAIAAPVQPPTPAQLAGTGIARGGPTLNAGERDALRLAVSRCWNVGALSSEALMTTIVVGLQMQQDGRPRADTLRLLSWSGGSQAAAQRVYDSARSAIIRCGASGFPLPPEKYDQWRDIEITFDPEKMRTR</sequence>
<evidence type="ECO:0000313" key="3">
    <source>
        <dbReference type="Proteomes" id="UP000295050"/>
    </source>
</evidence>
<evidence type="ECO:0000256" key="1">
    <source>
        <dbReference type="SAM" id="MobiDB-lite"/>
    </source>
</evidence>
<keyword evidence="2" id="KW-0132">Cell division</keyword>
<dbReference type="Gene3D" id="3.30.1150.10">
    <property type="match status" value="1"/>
</dbReference>
<feature type="region of interest" description="Disordered" evidence="1">
    <location>
        <begin position="57"/>
        <end position="108"/>
    </location>
</feature>
<keyword evidence="3" id="KW-1185">Reference proteome</keyword>
<organism evidence="2 3">
    <name type="scientific">Rhodovulum bhavnagarense</name>
    <dbReference type="NCBI Taxonomy" id="992286"/>
    <lineage>
        <taxon>Bacteria</taxon>
        <taxon>Pseudomonadati</taxon>
        <taxon>Pseudomonadota</taxon>
        <taxon>Alphaproteobacteria</taxon>
        <taxon>Rhodobacterales</taxon>
        <taxon>Paracoccaceae</taxon>
        <taxon>Rhodovulum</taxon>
    </lineage>
</organism>
<name>A0A4R2RF88_9RHOB</name>
<dbReference type="RefSeq" id="WP_132950515.1">
    <property type="nucleotide sequence ID" value="NZ_SLXU01000002.1"/>
</dbReference>
<feature type="region of interest" description="Disordered" evidence="1">
    <location>
        <begin position="120"/>
        <end position="225"/>
    </location>
</feature>
<proteinExistence type="predicted"/>